<keyword evidence="4" id="KW-1003">Cell membrane</keyword>
<feature type="transmembrane region" description="Helical" evidence="9">
    <location>
        <begin position="238"/>
        <end position="260"/>
    </location>
</feature>
<accession>A0AAP4EZY2</accession>
<dbReference type="NCBIfam" id="TIGR00931">
    <property type="entry name" value="antiport_nhaC"/>
    <property type="match status" value="1"/>
</dbReference>
<evidence type="ECO:0000313" key="11">
    <source>
        <dbReference type="EMBL" id="MDI9240973.1"/>
    </source>
</evidence>
<evidence type="ECO:0000256" key="2">
    <source>
        <dbReference type="ARBA" id="ARBA00022448"/>
    </source>
</evidence>
<keyword evidence="3" id="KW-0050">Antiport</keyword>
<gene>
    <name evidence="11" type="primary">nhaC</name>
    <name evidence="11" type="ORF">QJ036_00585</name>
</gene>
<evidence type="ECO:0000256" key="7">
    <source>
        <dbReference type="ARBA" id="ARBA00023136"/>
    </source>
</evidence>
<evidence type="ECO:0000313" key="12">
    <source>
        <dbReference type="Proteomes" id="UP001300383"/>
    </source>
</evidence>
<feature type="transmembrane region" description="Helical" evidence="9">
    <location>
        <begin position="361"/>
        <end position="386"/>
    </location>
</feature>
<feature type="transmembrane region" description="Helical" evidence="9">
    <location>
        <begin position="267"/>
        <end position="288"/>
    </location>
</feature>
<protein>
    <submittedName>
        <fullName evidence="11">Na+/H+ antiporter NhaC</fullName>
    </submittedName>
</protein>
<evidence type="ECO:0000256" key="9">
    <source>
        <dbReference type="SAM" id="Phobius"/>
    </source>
</evidence>
<dbReference type="InterPro" id="IPR018461">
    <property type="entry name" value="Na/H_Antiport_NhaC-like_C"/>
</dbReference>
<evidence type="ECO:0000256" key="4">
    <source>
        <dbReference type="ARBA" id="ARBA00022475"/>
    </source>
</evidence>
<dbReference type="GO" id="GO:0005886">
    <property type="term" value="C:plasma membrane"/>
    <property type="evidence" value="ECO:0007669"/>
    <property type="project" value="UniProtKB-SubCell"/>
</dbReference>
<keyword evidence="5 9" id="KW-0812">Transmembrane</keyword>
<feature type="domain" description="Na+/H+ antiporter NhaC-like C-terminal" evidence="10">
    <location>
        <begin position="170"/>
        <end position="462"/>
    </location>
</feature>
<evidence type="ECO:0000256" key="6">
    <source>
        <dbReference type="ARBA" id="ARBA00022989"/>
    </source>
</evidence>
<dbReference type="PANTHER" id="PTHR33451:SF3">
    <property type="entry name" value="MALATE-2H(+)_NA(+)-LACTATE ANTIPORTER"/>
    <property type="match status" value="1"/>
</dbReference>
<evidence type="ECO:0000256" key="3">
    <source>
        <dbReference type="ARBA" id="ARBA00022449"/>
    </source>
</evidence>
<keyword evidence="6 9" id="KW-1133">Transmembrane helix</keyword>
<feature type="transmembrane region" description="Helical" evidence="9">
    <location>
        <begin position="440"/>
        <end position="465"/>
    </location>
</feature>
<dbReference type="GO" id="GO:0015297">
    <property type="term" value="F:antiporter activity"/>
    <property type="evidence" value="ECO:0007669"/>
    <property type="project" value="UniProtKB-KW"/>
</dbReference>
<evidence type="ECO:0000256" key="1">
    <source>
        <dbReference type="ARBA" id="ARBA00004651"/>
    </source>
</evidence>
<feature type="transmembrane region" description="Helical" evidence="9">
    <location>
        <begin position="146"/>
        <end position="166"/>
    </location>
</feature>
<dbReference type="InterPro" id="IPR052180">
    <property type="entry name" value="NhaC_Na-H+_Antiporter"/>
</dbReference>
<comment type="similarity">
    <text evidence="8">Belongs to the NhaC Na(+)/H(+) (TC 2.A.35) antiporter family.</text>
</comment>
<proteinExistence type="inferred from homology"/>
<dbReference type="AlphaFoldDB" id="A0AAP4EZY2"/>
<feature type="transmembrane region" description="Helical" evidence="9">
    <location>
        <begin position="200"/>
        <end position="218"/>
    </location>
</feature>
<dbReference type="PANTHER" id="PTHR33451">
    <property type="entry name" value="MALATE-2H(+)/NA(+)-LACTATE ANTIPORTER"/>
    <property type="match status" value="1"/>
</dbReference>
<evidence type="ECO:0000256" key="5">
    <source>
        <dbReference type="ARBA" id="ARBA00022692"/>
    </source>
</evidence>
<feature type="transmembrane region" description="Helical" evidence="9">
    <location>
        <begin position="79"/>
        <end position="110"/>
    </location>
</feature>
<feature type="transmembrane region" description="Helical" evidence="9">
    <location>
        <begin position="12"/>
        <end position="32"/>
    </location>
</feature>
<keyword evidence="2" id="KW-0813">Transport</keyword>
<evidence type="ECO:0000259" key="10">
    <source>
        <dbReference type="Pfam" id="PF03553"/>
    </source>
</evidence>
<sequence length="490" mass="51653">MSNEKEAKRVSFPVAILTLVIMVAIMAFGFLISKWIWGSSLATVTVFILVLLAMVIVALCAGFKMNDIQTALVDGCKKAILVVLILLTVGMVVGTWIVSGVIPSIIYYGLKILHPSVFLLVGFLICCIVSFFTGSCYTAVATLGVAFMGIGSGLGVGAGLTAGMVISGSIFGDKMSPFSDTTNLAPAVAGTDIFLHIKSMLYTTVPATVIAAVLYFILGLRYSSSSIDVANVTAITEGITGAFNVNPFLILVPVLTIVLVIKKVPAFLALLAGALMGLVIAFIAQPQFAPGAILNSMASGFSGEFENAMVARLFNRGGVSSMMTTVSLTLLCLAFGELITRMGVLSAILDKLGSLVKKPGSLVITTLVSCLMTVILTASQYVAILLPGEIFQDSYKKADVAPYVLSRTLEDGGTIFSYLVPWSAAALYVSSTLEVSTTAYLPYAFLPMLCPIFAIIYAATGFAVFKTDGSPVKGKGLWFNKKAKLAAQKK</sequence>
<comment type="subcellular location">
    <subcellularLocation>
        <location evidence="1">Cell membrane</location>
        <topology evidence="1">Multi-pass membrane protein</topology>
    </subcellularLocation>
</comment>
<feature type="transmembrane region" description="Helical" evidence="9">
    <location>
        <begin position="319"/>
        <end position="340"/>
    </location>
</feature>
<dbReference type="Pfam" id="PF03553">
    <property type="entry name" value="Na_H_antiporter"/>
    <property type="match status" value="1"/>
</dbReference>
<feature type="transmembrane region" description="Helical" evidence="9">
    <location>
        <begin position="117"/>
        <end position="140"/>
    </location>
</feature>
<evidence type="ECO:0000256" key="8">
    <source>
        <dbReference type="ARBA" id="ARBA00038435"/>
    </source>
</evidence>
<comment type="caution">
    <text evidence="11">The sequence shown here is derived from an EMBL/GenBank/DDBJ whole genome shotgun (WGS) entry which is preliminary data.</text>
</comment>
<dbReference type="EMBL" id="JASGBQ010000001">
    <property type="protein sequence ID" value="MDI9240973.1"/>
    <property type="molecule type" value="Genomic_DNA"/>
</dbReference>
<name>A0AAP4EZY2_9FIRM</name>
<reference evidence="11 12" key="1">
    <citation type="submission" date="2023-05" db="EMBL/GenBank/DDBJ databases">
        <title>[ruminococcus] sp. nov., isolated from a pig farm feces dump.</title>
        <authorList>
            <person name="Chang Y.-H."/>
        </authorList>
    </citation>
    <scope>NUCLEOTIDE SEQUENCE [LARGE SCALE GENOMIC DNA]</scope>
    <source>
        <strain evidence="11 12">YH-rum2234</strain>
    </source>
</reference>
<dbReference type="InterPro" id="IPR004770">
    <property type="entry name" value="Na/H_antiport_NhaC"/>
</dbReference>
<keyword evidence="12" id="KW-1185">Reference proteome</keyword>
<keyword evidence="7 9" id="KW-0472">Membrane</keyword>
<dbReference type="Proteomes" id="UP001300383">
    <property type="component" value="Unassembled WGS sequence"/>
</dbReference>
<dbReference type="RefSeq" id="WP_283229483.1">
    <property type="nucleotide sequence ID" value="NZ_JASGBQ010000001.1"/>
</dbReference>
<organism evidence="11 12">
    <name type="scientific">Fusibacillus kribbianus</name>
    <dbReference type="NCBI Taxonomy" id="3044208"/>
    <lineage>
        <taxon>Bacteria</taxon>
        <taxon>Bacillati</taxon>
        <taxon>Bacillota</taxon>
        <taxon>Clostridia</taxon>
        <taxon>Lachnospirales</taxon>
        <taxon>Lachnospiraceae</taxon>
        <taxon>Fusibacillus</taxon>
    </lineage>
</organism>
<feature type="transmembrane region" description="Helical" evidence="9">
    <location>
        <begin position="39"/>
        <end position="59"/>
    </location>
</feature>